<protein>
    <recommendedName>
        <fullName evidence="4">Cystathionine beta-lyase</fullName>
    </recommendedName>
</protein>
<sequence>MILGYQPKDIRAIRKYEEEGIKGTLFRLHIGLENVQDLQDDLTAGFERIKATQ</sequence>
<dbReference type="InterPro" id="IPR015422">
    <property type="entry name" value="PyrdxlP-dep_Trfase_small"/>
</dbReference>
<gene>
    <name evidence="3" type="ORF">YEW_HH31740</name>
</gene>
<evidence type="ECO:0000256" key="2">
    <source>
        <dbReference type="ARBA" id="ARBA00023239"/>
    </source>
</evidence>
<dbReference type="GO" id="GO:0047804">
    <property type="term" value="F:cysteine-S-conjugate beta-lyase activity"/>
    <property type="evidence" value="ECO:0007669"/>
    <property type="project" value="InterPro"/>
</dbReference>
<accession>F4N2Y4</accession>
<dbReference type="GO" id="GO:0019450">
    <property type="term" value="P:L-cysteine catabolic process to pyruvate"/>
    <property type="evidence" value="ECO:0007669"/>
    <property type="project" value="TreeGrafter"/>
</dbReference>
<dbReference type="SUPFAM" id="SSF53383">
    <property type="entry name" value="PLP-dependent transferases"/>
    <property type="match status" value="1"/>
</dbReference>
<dbReference type="Gene3D" id="3.90.1150.10">
    <property type="entry name" value="Aspartate Aminotransferase, domain 1"/>
    <property type="match status" value="1"/>
</dbReference>
<evidence type="ECO:0000313" key="3">
    <source>
        <dbReference type="EMBL" id="CBX72442.1"/>
    </source>
</evidence>
<dbReference type="PANTHER" id="PTHR43500:SF1">
    <property type="entry name" value="CYSTATHIONINE BETA-LYASE-RELATED"/>
    <property type="match status" value="1"/>
</dbReference>
<evidence type="ECO:0008006" key="4">
    <source>
        <dbReference type="Google" id="ProtNLM"/>
    </source>
</evidence>
<dbReference type="InterPro" id="IPR006233">
    <property type="entry name" value="Cys_b_lyase_bac"/>
</dbReference>
<organism evidence="3">
    <name type="scientific">Yersinia enterocolitica W22703</name>
    <dbReference type="NCBI Taxonomy" id="913028"/>
    <lineage>
        <taxon>Bacteria</taxon>
        <taxon>Pseudomonadati</taxon>
        <taxon>Pseudomonadota</taxon>
        <taxon>Gammaproteobacteria</taxon>
        <taxon>Enterobacterales</taxon>
        <taxon>Yersiniaceae</taxon>
        <taxon>Yersinia</taxon>
    </lineage>
</organism>
<keyword evidence="2 3" id="KW-0456">Lyase</keyword>
<proteinExistence type="inferred from homology"/>
<dbReference type="PANTHER" id="PTHR43500">
    <property type="entry name" value="CYSTATHIONINE BETA-LYASE-RELATED"/>
    <property type="match status" value="1"/>
</dbReference>
<evidence type="ECO:0000256" key="1">
    <source>
        <dbReference type="ARBA" id="ARBA00009077"/>
    </source>
</evidence>
<dbReference type="InterPro" id="IPR015424">
    <property type="entry name" value="PyrdxlP-dep_Trfase"/>
</dbReference>
<dbReference type="AlphaFoldDB" id="F4N2Y4"/>
<reference evidence="3" key="1">
    <citation type="journal article" date="2011" name="BMC Genomics">
        <title>Shotgun sequencing of Yersinia enterocolitica strain W22703 (biotype 2, serotype O:9): genomic evidence for oscillation between invertebrates and mammals.</title>
        <authorList>
            <person name="Fuchs T.M."/>
            <person name="Brandt K."/>
            <person name="Starke M."/>
            <person name="Rattei T."/>
        </authorList>
    </citation>
    <scope>NUCLEOTIDE SEQUENCE</scope>
</reference>
<dbReference type="EMBL" id="FR718690">
    <property type="protein sequence ID" value="CBX72442.1"/>
    <property type="molecule type" value="Genomic_DNA"/>
</dbReference>
<comment type="similarity">
    <text evidence="1">Belongs to the trans-sulfuration enzymes family.</text>
</comment>
<name>F4N2Y4_YEREN</name>